<accession>A0A5P1E9R9</accession>
<dbReference type="PANTHER" id="PTHR33674">
    <property type="entry name" value="METHIONINE-S-OXIDE REDUCTASE"/>
    <property type="match status" value="1"/>
</dbReference>
<dbReference type="Pfam" id="PF24046">
    <property type="entry name" value="At4g08330"/>
    <property type="match status" value="1"/>
</dbReference>
<organism evidence="1 2">
    <name type="scientific">Asparagus officinalis</name>
    <name type="common">Garden asparagus</name>
    <dbReference type="NCBI Taxonomy" id="4686"/>
    <lineage>
        <taxon>Eukaryota</taxon>
        <taxon>Viridiplantae</taxon>
        <taxon>Streptophyta</taxon>
        <taxon>Embryophyta</taxon>
        <taxon>Tracheophyta</taxon>
        <taxon>Spermatophyta</taxon>
        <taxon>Magnoliopsida</taxon>
        <taxon>Liliopsida</taxon>
        <taxon>Asparagales</taxon>
        <taxon>Asparagaceae</taxon>
        <taxon>Asparagoideae</taxon>
        <taxon>Asparagus</taxon>
    </lineage>
</organism>
<evidence type="ECO:0000313" key="1">
    <source>
        <dbReference type="EMBL" id="ONK62493.1"/>
    </source>
</evidence>
<proteinExistence type="predicted"/>
<dbReference type="InterPro" id="IPR045282">
    <property type="entry name" value="At4g08330-like"/>
</dbReference>
<dbReference type="AlphaFoldDB" id="A0A5P1E9R9"/>
<keyword evidence="2" id="KW-1185">Reference proteome</keyword>
<reference evidence="2" key="1">
    <citation type="journal article" date="2017" name="Nat. Commun.">
        <title>The asparagus genome sheds light on the origin and evolution of a young Y chromosome.</title>
        <authorList>
            <person name="Harkess A."/>
            <person name="Zhou J."/>
            <person name="Xu C."/>
            <person name="Bowers J.E."/>
            <person name="Van der Hulst R."/>
            <person name="Ayyampalayam S."/>
            <person name="Mercati F."/>
            <person name="Riccardi P."/>
            <person name="McKain M.R."/>
            <person name="Kakrana A."/>
            <person name="Tang H."/>
            <person name="Ray J."/>
            <person name="Groenendijk J."/>
            <person name="Arikit S."/>
            <person name="Mathioni S.M."/>
            <person name="Nakano M."/>
            <person name="Shan H."/>
            <person name="Telgmann-Rauber A."/>
            <person name="Kanno A."/>
            <person name="Yue Z."/>
            <person name="Chen H."/>
            <person name="Li W."/>
            <person name="Chen Y."/>
            <person name="Xu X."/>
            <person name="Zhang Y."/>
            <person name="Luo S."/>
            <person name="Chen H."/>
            <person name="Gao J."/>
            <person name="Mao Z."/>
            <person name="Pires J.C."/>
            <person name="Luo M."/>
            <person name="Kudrna D."/>
            <person name="Wing R.A."/>
            <person name="Meyers B.C."/>
            <person name="Yi K."/>
            <person name="Kong H."/>
            <person name="Lavrijsen P."/>
            <person name="Sunseri F."/>
            <person name="Falavigna A."/>
            <person name="Ye Y."/>
            <person name="Leebens-Mack J.H."/>
            <person name="Chen G."/>
        </authorList>
    </citation>
    <scope>NUCLEOTIDE SEQUENCE [LARGE SCALE GENOMIC DNA]</scope>
    <source>
        <strain evidence="2">cv. DH0086</strain>
    </source>
</reference>
<dbReference type="EMBL" id="CM007387">
    <property type="protein sequence ID" value="ONK62493.1"/>
    <property type="molecule type" value="Genomic_DNA"/>
</dbReference>
<gene>
    <name evidence="1" type="ORF">A4U43_C07F4500</name>
</gene>
<dbReference type="PANTHER" id="PTHR33674:SF8">
    <property type="entry name" value="OS01G0833400 PROTEIN"/>
    <property type="match status" value="1"/>
</dbReference>
<protein>
    <submittedName>
        <fullName evidence="1">Uncharacterized protein</fullName>
    </submittedName>
</protein>
<dbReference type="Proteomes" id="UP000243459">
    <property type="component" value="Chromosome 7"/>
</dbReference>
<sequence>MLPVEDMSSNGLANGGQIPYNLPPNLNPLCGSCGYELNLHSSNRNTKNIDYSKYGKVIRKGVVSFVEVDESRFSEFEEIGCMNIFGRRTKLACKKCGNFIGAAYYEGAGDKYKKYDVRISALQPADCKELLQ</sequence>
<evidence type="ECO:0000313" key="2">
    <source>
        <dbReference type="Proteomes" id="UP000243459"/>
    </source>
</evidence>
<dbReference type="Gramene" id="ONK62493">
    <property type="protein sequence ID" value="ONK62493"/>
    <property type="gene ID" value="A4U43_C07F4500"/>
</dbReference>
<name>A0A5P1E9R9_ASPOF</name>